<dbReference type="EMBL" id="LAZR01045047">
    <property type="protein sequence ID" value="KKK99858.1"/>
    <property type="molecule type" value="Genomic_DNA"/>
</dbReference>
<protein>
    <submittedName>
        <fullName evidence="1">Uncharacterized protein</fullName>
    </submittedName>
</protein>
<sequence>MGCHLVAYLYCDGNFKGCECQVYNNSEPDGFCEASAGDSQFETIAAYKKYARSMGWVFRGQKAFCSNCKHGEKE</sequence>
<evidence type="ECO:0000313" key="1">
    <source>
        <dbReference type="EMBL" id="KKK99858.1"/>
    </source>
</evidence>
<dbReference type="AlphaFoldDB" id="A0A0F9CTB4"/>
<gene>
    <name evidence="1" type="ORF">LCGC14_2629070</name>
</gene>
<proteinExistence type="predicted"/>
<comment type="caution">
    <text evidence="1">The sequence shown here is derived from an EMBL/GenBank/DDBJ whole genome shotgun (WGS) entry which is preliminary data.</text>
</comment>
<name>A0A0F9CTB4_9ZZZZ</name>
<accession>A0A0F9CTB4</accession>
<reference evidence="1" key="1">
    <citation type="journal article" date="2015" name="Nature">
        <title>Complex archaea that bridge the gap between prokaryotes and eukaryotes.</title>
        <authorList>
            <person name="Spang A."/>
            <person name="Saw J.H."/>
            <person name="Jorgensen S.L."/>
            <person name="Zaremba-Niedzwiedzka K."/>
            <person name="Martijn J."/>
            <person name="Lind A.E."/>
            <person name="van Eijk R."/>
            <person name="Schleper C."/>
            <person name="Guy L."/>
            <person name="Ettema T.J."/>
        </authorList>
    </citation>
    <scope>NUCLEOTIDE SEQUENCE</scope>
</reference>
<organism evidence="1">
    <name type="scientific">marine sediment metagenome</name>
    <dbReference type="NCBI Taxonomy" id="412755"/>
    <lineage>
        <taxon>unclassified sequences</taxon>
        <taxon>metagenomes</taxon>
        <taxon>ecological metagenomes</taxon>
    </lineage>
</organism>